<dbReference type="EMBL" id="JASCZI010122210">
    <property type="protein sequence ID" value="MED6163908.1"/>
    <property type="molecule type" value="Genomic_DNA"/>
</dbReference>
<comment type="caution">
    <text evidence="1">The sequence shown here is derived from an EMBL/GenBank/DDBJ whole genome shotgun (WGS) entry which is preliminary data.</text>
</comment>
<reference evidence="1 2" key="1">
    <citation type="journal article" date="2023" name="Plants (Basel)">
        <title>Bridging the Gap: Combining Genomics and Transcriptomics Approaches to Understand Stylosanthes scabra, an Orphan Legume from the Brazilian Caatinga.</title>
        <authorList>
            <person name="Ferreira-Neto J.R.C."/>
            <person name="da Silva M.D."/>
            <person name="Binneck E."/>
            <person name="de Melo N.F."/>
            <person name="da Silva R.H."/>
            <person name="de Melo A.L.T.M."/>
            <person name="Pandolfi V."/>
            <person name="Bustamante F.O."/>
            <person name="Brasileiro-Vidal A.C."/>
            <person name="Benko-Iseppon A.M."/>
        </authorList>
    </citation>
    <scope>NUCLEOTIDE SEQUENCE [LARGE SCALE GENOMIC DNA]</scope>
    <source>
        <tissue evidence="1">Leaves</tissue>
    </source>
</reference>
<evidence type="ECO:0000313" key="2">
    <source>
        <dbReference type="Proteomes" id="UP001341840"/>
    </source>
</evidence>
<keyword evidence="2" id="KW-1185">Reference proteome</keyword>
<evidence type="ECO:0000313" key="1">
    <source>
        <dbReference type="EMBL" id="MED6163908.1"/>
    </source>
</evidence>
<name>A0ABU6UWB7_9FABA</name>
<gene>
    <name evidence="1" type="ORF">PIB30_084668</name>
</gene>
<sequence>MEMQNLYVLSHLTLKDKMQRANCNVTEYGMVVGEDSGSRSRVGLTWVNSNKNQSGPFDCWINVRATVQSGFGDEDDEHCNFWRCVEEHPVSD</sequence>
<organism evidence="1 2">
    <name type="scientific">Stylosanthes scabra</name>
    <dbReference type="NCBI Taxonomy" id="79078"/>
    <lineage>
        <taxon>Eukaryota</taxon>
        <taxon>Viridiplantae</taxon>
        <taxon>Streptophyta</taxon>
        <taxon>Embryophyta</taxon>
        <taxon>Tracheophyta</taxon>
        <taxon>Spermatophyta</taxon>
        <taxon>Magnoliopsida</taxon>
        <taxon>eudicotyledons</taxon>
        <taxon>Gunneridae</taxon>
        <taxon>Pentapetalae</taxon>
        <taxon>rosids</taxon>
        <taxon>fabids</taxon>
        <taxon>Fabales</taxon>
        <taxon>Fabaceae</taxon>
        <taxon>Papilionoideae</taxon>
        <taxon>50 kb inversion clade</taxon>
        <taxon>dalbergioids sensu lato</taxon>
        <taxon>Dalbergieae</taxon>
        <taxon>Pterocarpus clade</taxon>
        <taxon>Stylosanthes</taxon>
    </lineage>
</organism>
<protein>
    <submittedName>
        <fullName evidence="1">Uncharacterized protein</fullName>
    </submittedName>
</protein>
<proteinExistence type="predicted"/>
<dbReference type="Proteomes" id="UP001341840">
    <property type="component" value="Unassembled WGS sequence"/>
</dbReference>
<accession>A0ABU6UWB7</accession>